<dbReference type="Gene3D" id="3.20.20.210">
    <property type="match status" value="1"/>
</dbReference>
<comment type="caution">
    <text evidence="2">The sequence shown here is derived from an EMBL/GenBank/DDBJ whole genome shotgun (WGS) entry which is preliminary data.</text>
</comment>
<sequence length="216" mass="24532">MIAPESVPGIYTAIARYGIDWWCYLFHDNRDLALKLLDAILDYELCRIDSFADTKITPVSYSSDPIATNNSLLWSEGFITDIILPRTKKIVDKWKSYGYYHILYFEGAKLPILDKIIPIWDVDAIDPVEPEAGITVKEVRERYPDITICQPVDSEKLLMFGTEEEVVKASKKAIEDSEGIGIIIGASSEIHPKMPYKNALAMYEAAHSYDLSTLYR</sequence>
<accession>A0A0F9LCC6</accession>
<evidence type="ECO:0000313" key="2">
    <source>
        <dbReference type="EMBL" id="KKM92554.1"/>
    </source>
</evidence>
<dbReference type="GO" id="GO:0006779">
    <property type="term" value="P:porphyrin-containing compound biosynthetic process"/>
    <property type="evidence" value="ECO:0007669"/>
    <property type="project" value="InterPro"/>
</dbReference>
<name>A0A0F9LCC6_9ZZZZ</name>
<protein>
    <recommendedName>
        <fullName evidence="1">Uroporphyrinogen decarboxylase (URO-D) domain-containing protein</fullName>
    </recommendedName>
</protein>
<dbReference type="PANTHER" id="PTHR47099">
    <property type="entry name" value="METHYLCOBAMIDE:COM METHYLTRANSFERASE MTBA"/>
    <property type="match status" value="1"/>
</dbReference>
<dbReference type="AlphaFoldDB" id="A0A0F9LCC6"/>
<dbReference type="Pfam" id="PF01208">
    <property type="entry name" value="URO-D"/>
    <property type="match status" value="1"/>
</dbReference>
<proteinExistence type="predicted"/>
<gene>
    <name evidence="2" type="ORF">LCGC14_1217280</name>
</gene>
<feature type="domain" description="Uroporphyrinogen decarboxylase (URO-D)" evidence="1">
    <location>
        <begin position="24"/>
        <end position="209"/>
    </location>
</feature>
<dbReference type="PANTHER" id="PTHR47099:SF1">
    <property type="entry name" value="METHYLCOBAMIDE:COM METHYLTRANSFERASE MTBA"/>
    <property type="match status" value="1"/>
</dbReference>
<dbReference type="SUPFAM" id="SSF51726">
    <property type="entry name" value="UROD/MetE-like"/>
    <property type="match status" value="1"/>
</dbReference>
<dbReference type="InterPro" id="IPR038071">
    <property type="entry name" value="UROD/MetE-like_sf"/>
</dbReference>
<dbReference type="InterPro" id="IPR052024">
    <property type="entry name" value="Methanogen_methyltrans"/>
</dbReference>
<evidence type="ECO:0000259" key="1">
    <source>
        <dbReference type="Pfam" id="PF01208"/>
    </source>
</evidence>
<dbReference type="GO" id="GO:0004853">
    <property type="term" value="F:uroporphyrinogen decarboxylase activity"/>
    <property type="evidence" value="ECO:0007669"/>
    <property type="project" value="InterPro"/>
</dbReference>
<reference evidence="2" key="1">
    <citation type="journal article" date="2015" name="Nature">
        <title>Complex archaea that bridge the gap between prokaryotes and eukaryotes.</title>
        <authorList>
            <person name="Spang A."/>
            <person name="Saw J.H."/>
            <person name="Jorgensen S.L."/>
            <person name="Zaremba-Niedzwiedzka K."/>
            <person name="Martijn J."/>
            <person name="Lind A.E."/>
            <person name="van Eijk R."/>
            <person name="Schleper C."/>
            <person name="Guy L."/>
            <person name="Ettema T.J."/>
        </authorList>
    </citation>
    <scope>NUCLEOTIDE SEQUENCE</scope>
</reference>
<dbReference type="EMBL" id="LAZR01006377">
    <property type="protein sequence ID" value="KKM92554.1"/>
    <property type="molecule type" value="Genomic_DNA"/>
</dbReference>
<dbReference type="InterPro" id="IPR000257">
    <property type="entry name" value="Uroporphyrinogen_deCOase"/>
</dbReference>
<organism evidence="2">
    <name type="scientific">marine sediment metagenome</name>
    <dbReference type="NCBI Taxonomy" id="412755"/>
    <lineage>
        <taxon>unclassified sequences</taxon>
        <taxon>metagenomes</taxon>
        <taxon>ecological metagenomes</taxon>
    </lineage>
</organism>